<sequence length="167" mass="18224">MNLRLAALGLAVTSMAIAPVPAGAIPPPLPPANALDFSVDGVAIRCRLPNPGGTVESCMLQFSHYLLSIEMMTRGDGRYFYYIKRSCVEPGDGTSGHEFFLRDGILQDGETIRGSQMQIDLRETLAVRSSEKCESIANWPHEEDAMVTRLDRALAVFRSLQSAPPTN</sequence>
<protein>
    <recommendedName>
        <fullName evidence="4">DUF3617 family protein</fullName>
    </recommendedName>
</protein>
<dbReference type="EMBL" id="CP081294">
    <property type="protein sequence ID" value="QZD95932.1"/>
    <property type="molecule type" value="Genomic_DNA"/>
</dbReference>
<dbReference type="Proteomes" id="UP000824321">
    <property type="component" value="Chromosome"/>
</dbReference>
<gene>
    <name evidence="2" type="ORF">K3136_04250</name>
</gene>
<keyword evidence="1" id="KW-0732">Signal</keyword>
<keyword evidence="3" id="KW-1185">Reference proteome</keyword>
<accession>A0ABX9A823</accession>
<reference evidence="2 3" key="1">
    <citation type="submission" date="2021-08" db="EMBL/GenBank/DDBJ databases">
        <title>Comparative Genomics Analysis of the Genus Qipengyuania Reveals Extensive Genetic Diversity and Metabolic Versatility, Including the Description of Fifteen Novel Species.</title>
        <authorList>
            <person name="Liu Y."/>
        </authorList>
    </citation>
    <scope>NUCLEOTIDE SEQUENCE [LARGE SCALE GENOMIC DNA]</scope>
    <source>
        <strain evidence="2 3">1NDH1</strain>
    </source>
</reference>
<organism evidence="2 3">
    <name type="scientific">Qipengyuania gelatinilytica</name>
    <dbReference type="NCBI Taxonomy" id="2867231"/>
    <lineage>
        <taxon>Bacteria</taxon>
        <taxon>Pseudomonadati</taxon>
        <taxon>Pseudomonadota</taxon>
        <taxon>Alphaproteobacteria</taxon>
        <taxon>Sphingomonadales</taxon>
        <taxon>Erythrobacteraceae</taxon>
        <taxon>Qipengyuania</taxon>
    </lineage>
</organism>
<evidence type="ECO:0008006" key="4">
    <source>
        <dbReference type="Google" id="ProtNLM"/>
    </source>
</evidence>
<evidence type="ECO:0000313" key="2">
    <source>
        <dbReference type="EMBL" id="QZD95932.1"/>
    </source>
</evidence>
<feature type="chain" id="PRO_5046484834" description="DUF3617 family protein" evidence="1">
    <location>
        <begin position="25"/>
        <end position="167"/>
    </location>
</feature>
<proteinExistence type="predicted"/>
<evidence type="ECO:0000256" key="1">
    <source>
        <dbReference type="SAM" id="SignalP"/>
    </source>
</evidence>
<feature type="signal peptide" evidence="1">
    <location>
        <begin position="1"/>
        <end position="24"/>
    </location>
</feature>
<name>A0ABX9A823_9SPHN</name>
<dbReference type="RefSeq" id="WP_221431658.1">
    <property type="nucleotide sequence ID" value="NZ_CP081294.1"/>
</dbReference>
<evidence type="ECO:0000313" key="3">
    <source>
        <dbReference type="Proteomes" id="UP000824321"/>
    </source>
</evidence>